<dbReference type="AlphaFoldDB" id="A0A9D9HCM4"/>
<dbReference type="SMART" id="SM00474">
    <property type="entry name" value="35EXOc"/>
    <property type="match status" value="1"/>
</dbReference>
<dbReference type="Gene3D" id="3.30.420.10">
    <property type="entry name" value="Ribonuclease H-like superfamily/Ribonuclease H"/>
    <property type="match status" value="1"/>
</dbReference>
<dbReference type="SUPFAM" id="SSF53098">
    <property type="entry name" value="Ribonuclease H-like"/>
    <property type="match status" value="1"/>
</dbReference>
<evidence type="ECO:0000259" key="8">
    <source>
        <dbReference type="SMART" id="SM00474"/>
    </source>
</evidence>
<dbReference type="InterPro" id="IPR051132">
    <property type="entry name" value="3-5_Exonuclease_domain"/>
</dbReference>
<gene>
    <name evidence="9" type="ORF">IAC23_03985</name>
</gene>
<keyword evidence="2" id="KW-0479">Metal-binding</keyword>
<proteinExistence type="predicted"/>
<dbReference type="Pfam" id="PF01612">
    <property type="entry name" value="DNA_pol_A_exo1"/>
    <property type="match status" value="1"/>
</dbReference>
<dbReference type="GO" id="GO:0006139">
    <property type="term" value="P:nucleobase-containing compound metabolic process"/>
    <property type="evidence" value="ECO:0007669"/>
    <property type="project" value="InterPro"/>
</dbReference>
<evidence type="ECO:0000256" key="6">
    <source>
        <dbReference type="ARBA" id="ARBA00040531"/>
    </source>
</evidence>
<dbReference type="InterPro" id="IPR012337">
    <property type="entry name" value="RNaseH-like_sf"/>
</dbReference>
<reference evidence="9" key="2">
    <citation type="journal article" date="2021" name="PeerJ">
        <title>Extensive microbial diversity within the chicken gut microbiome revealed by metagenomics and culture.</title>
        <authorList>
            <person name="Gilroy R."/>
            <person name="Ravi A."/>
            <person name="Getino M."/>
            <person name="Pursley I."/>
            <person name="Horton D.L."/>
            <person name="Alikhan N.F."/>
            <person name="Baker D."/>
            <person name="Gharbi K."/>
            <person name="Hall N."/>
            <person name="Watson M."/>
            <person name="Adriaenssens E.M."/>
            <person name="Foster-Nyarko E."/>
            <person name="Jarju S."/>
            <person name="Secka A."/>
            <person name="Antonio M."/>
            <person name="Oren A."/>
            <person name="Chaudhuri R.R."/>
            <person name="La Ragione R."/>
            <person name="Hildebrand F."/>
            <person name="Pallen M.J."/>
        </authorList>
    </citation>
    <scope>NUCLEOTIDE SEQUENCE</scope>
    <source>
        <strain evidence="9">D5-748</strain>
    </source>
</reference>
<keyword evidence="1" id="KW-0540">Nuclease</keyword>
<keyword evidence="3" id="KW-0378">Hydrolase</keyword>
<evidence type="ECO:0000256" key="5">
    <source>
        <dbReference type="ARBA" id="ARBA00022842"/>
    </source>
</evidence>
<dbReference type="GO" id="GO:0003676">
    <property type="term" value="F:nucleic acid binding"/>
    <property type="evidence" value="ECO:0007669"/>
    <property type="project" value="InterPro"/>
</dbReference>
<keyword evidence="4 9" id="KW-0269">Exonuclease</keyword>
<accession>A0A9D9HCM4</accession>
<comment type="caution">
    <text evidence="9">The sequence shown here is derived from an EMBL/GenBank/DDBJ whole genome shotgun (WGS) entry which is preliminary data.</text>
</comment>
<evidence type="ECO:0000313" key="9">
    <source>
        <dbReference type="EMBL" id="MBO8444842.1"/>
    </source>
</evidence>
<keyword evidence="5" id="KW-0460">Magnesium</keyword>
<evidence type="ECO:0000256" key="4">
    <source>
        <dbReference type="ARBA" id="ARBA00022839"/>
    </source>
</evidence>
<dbReference type="GO" id="GO:0046872">
    <property type="term" value="F:metal ion binding"/>
    <property type="evidence" value="ECO:0007669"/>
    <property type="project" value="UniProtKB-KW"/>
</dbReference>
<dbReference type="PANTHER" id="PTHR13620">
    <property type="entry name" value="3-5 EXONUCLEASE"/>
    <property type="match status" value="1"/>
</dbReference>
<evidence type="ECO:0000256" key="7">
    <source>
        <dbReference type="ARBA" id="ARBA00042761"/>
    </source>
</evidence>
<dbReference type="CDD" id="cd06141">
    <property type="entry name" value="WRN_exo"/>
    <property type="match status" value="1"/>
</dbReference>
<dbReference type="GO" id="GO:0008408">
    <property type="term" value="F:3'-5' exonuclease activity"/>
    <property type="evidence" value="ECO:0007669"/>
    <property type="project" value="InterPro"/>
</dbReference>
<dbReference type="InterPro" id="IPR002562">
    <property type="entry name" value="3'-5'_exonuclease_dom"/>
</dbReference>
<evidence type="ECO:0000313" key="10">
    <source>
        <dbReference type="Proteomes" id="UP000823619"/>
    </source>
</evidence>
<dbReference type="EMBL" id="JADIMO010000044">
    <property type="protein sequence ID" value="MBO8444842.1"/>
    <property type="molecule type" value="Genomic_DNA"/>
</dbReference>
<protein>
    <recommendedName>
        <fullName evidence="6">3'-5' exonuclease</fullName>
    </recommendedName>
    <alternativeName>
        <fullName evidence="7">Werner Syndrome-like exonuclease</fullName>
    </alternativeName>
</protein>
<sequence length="202" mass="22864">MFLSNITAEEMERMDQAGFPGRIHVIDTVGSEFNNAVKYLRSQKVIGFDTETRPCFSASQPRYGVALLQLSGPDRAYLFRINVIGMHRRLCNLLSNAKVIKVGAAVTDDIRGLQRYQEFTPRAFVDLQKIVGDYGIRDRSVKKMTAIILGFRISKAQQLSNWEADTLSEPQIRYAATDAWVCREMYLKLMRSEPVAGIVHGE</sequence>
<evidence type="ECO:0000256" key="3">
    <source>
        <dbReference type="ARBA" id="ARBA00022801"/>
    </source>
</evidence>
<dbReference type="PANTHER" id="PTHR13620:SF109">
    <property type="entry name" value="3'-5' EXONUCLEASE"/>
    <property type="match status" value="1"/>
</dbReference>
<reference evidence="9" key="1">
    <citation type="submission" date="2020-10" db="EMBL/GenBank/DDBJ databases">
        <authorList>
            <person name="Gilroy R."/>
        </authorList>
    </citation>
    <scope>NUCLEOTIDE SEQUENCE</scope>
    <source>
        <strain evidence="9">D5-748</strain>
    </source>
</reference>
<dbReference type="InterPro" id="IPR036397">
    <property type="entry name" value="RNaseH_sf"/>
</dbReference>
<feature type="domain" description="3'-5' exonuclease" evidence="8">
    <location>
        <begin position="23"/>
        <end position="194"/>
    </location>
</feature>
<organism evidence="9 10">
    <name type="scientific">Candidatus Cryptobacteroides merdavium</name>
    <dbReference type="NCBI Taxonomy" id="2840769"/>
    <lineage>
        <taxon>Bacteria</taxon>
        <taxon>Pseudomonadati</taxon>
        <taxon>Bacteroidota</taxon>
        <taxon>Bacteroidia</taxon>
        <taxon>Bacteroidales</taxon>
        <taxon>Candidatus Cryptobacteroides</taxon>
    </lineage>
</organism>
<dbReference type="Proteomes" id="UP000823619">
    <property type="component" value="Unassembled WGS sequence"/>
</dbReference>
<evidence type="ECO:0000256" key="2">
    <source>
        <dbReference type="ARBA" id="ARBA00022723"/>
    </source>
</evidence>
<evidence type="ECO:0000256" key="1">
    <source>
        <dbReference type="ARBA" id="ARBA00022722"/>
    </source>
</evidence>
<name>A0A9D9HCM4_9BACT</name>